<evidence type="ECO:0000256" key="11">
    <source>
        <dbReference type="ARBA" id="ARBA00023316"/>
    </source>
</evidence>
<keyword evidence="9 12" id="KW-0573">Peptidoglycan synthesis</keyword>
<evidence type="ECO:0000313" key="16">
    <source>
        <dbReference type="EMBL" id="PXX80538.1"/>
    </source>
</evidence>
<dbReference type="GO" id="GO:0008716">
    <property type="term" value="F:D-alanine-D-alanine ligase activity"/>
    <property type="evidence" value="ECO:0007669"/>
    <property type="project" value="UniProtKB-UniRule"/>
</dbReference>
<dbReference type="EC" id="6.3.2.4" evidence="12"/>
<evidence type="ECO:0000256" key="12">
    <source>
        <dbReference type="HAMAP-Rule" id="MF_00047"/>
    </source>
</evidence>
<comment type="similarity">
    <text evidence="2 12">Belongs to the D-alanine--D-alanine ligase family.</text>
</comment>
<evidence type="ECO:0000256" key="1">
    <source>
        <dbReference type="ARBA" id="ARBA00001936"/>
    </source>
</evidence>
<dbReference type="InterPro" id="IPR013815">
    <property type="entry name" value="ATP_grasp_subdomain_1"/>
</dbReference>
<dbReference type="Gene3D" id="3.30.1490.20">
    <property type="entry name" value="ATP-grasp fold, A domain"/>
    <property type="match status" value="1"/>
</dbReference>
<name>A0A318KUL1_9FIRM</name>
<dbReference type="HAMAP" id="MF_00047">
    <property type="entry name" value="Dala_Dala_lig"/>
    <property type="match status" value="1"/>
</dbReference>
<feature type="binding site" evidence="13">
    <location>
        <position position="322"/>
    </location>
    <ligand>
        <name>Mg(2+)</name>
        <dbReference type="ChEBI" id="CHEBI:18420"/>
        <label>2</label>
    </ligand>
</feature>
<keyword evidence="17" id="KW-1185">Reference proteome</keyword>
<keyword evidence="10 13" id="KW-0464">Manganese</keyword>
<accession>A0A318KUL1</accession>
<dbReference type="PANTHER" id="PTHR23132:SF25">
    <property type="entry name" value="D-ALANINE--D-ALANINE LIGASE A"/>
    <property type="match status" value="1"/>
</dbReference>
<dbReference type="GO" id="GO:0005829">
    <property type="term" value="C:cytosol"/>
    <property type="evidence" value="ECO:0007669"/>
    <property type="project" value="TreeGrafter"/>
</dbReference>
<keyword evidence="5 14" id="KW-0547">Nucleotide-binding</keyword>
<dbReference type="Gene3D" id="3.30.470.20">
    <property type="entry name" value="ATP-grasp fold, B domain"/>
    <property type="match status" value="1"/>
</dbReference>
<evidence type="ECO:0000256" key="6">
    <source>
        <dbReference type="ARBA" id="ARBA00022840"/>
    </source>
</evidence>
<evidence type="ECO:0000256" key="4">
    <source>
        <dbReference type="ARBA" id="ARBA00022723"/>
    </source>
</evidence>
<dbReference type="InterPro" id="IPR011095">
    <property type="entry name" value="Dala_Dala_lig_C"/>
</dbReference>
<keyword evidence="7 13" id="KW-0460">Magnesium</keyword>
<comment type="subcellular location">
    <subcellularLocation>
        <location evidence="12">Cytoplasm</location>
    </subcellularLocation>
</comment>
<dbReference type="GO" id="GO:0071555">
    <property type="term" value="P:cell wall organization"/>
    <property type="evidence" value="ECO:0007669"/>
    <property type="project" value="UniProtKB-KW"/>
</dbReference>
<feature type="domain" description="ATP-grasp" evidence="15">
    <location>
        <begin position="142"/>
        <end position="352"/>
    </location>
</feature>
<keyword evidence="12" id="KW-0963">Cytoplasm</keyword>
<evidence type="ECO:0000256" key="10">
    <source>
        <dbReference type="ARBA" id="ARBA00023211"/>
    </source>
</evidence>
<dbReference type="OrthoDB" id="9813261at2"/>
<evidence type="ECO:0000259" key="15">
    <source>
        <dbReference type="PROSITE" id="PS50975"/>
    </source>
</evidence>
<dbReference type="STRING" id="1034346.GCA_000313565_02045"/>
<dbReference type="EMBL" id="QJKH01000003">
    <property type="protein sequence ID" value="PXX80538.1"/>
    <property type="molecule type" value="Genomic_DNA"/>
</dbReference>
<evidence type="ECO:0000256" key="9">
    <source>
        <dbReference type="ARBA" id="ARBA00022984"/>
    </source>
</evidence>
<dbReference type="RefSeq" id="WP_022938350.1">
    <property type="nucleotide sequence ID" value="NZ_CABKRQ010000005.1"/>
</dbReference>
<dbReference type="InterPro" id="IPR000291">
    <property type="entry name" value="D-Ala_lig_Van_CS"/>
</dbReference>
<dbReference type="SUPFAM" id="SSF52440">
    <property type="entry name" value="PreATP-grasp domain"/>
    <property type="match status" value="1"/>
</dbReference>
<dbReference type="PIRSF" id="PIRSF039102">
    <property type="entry name" value="Ddl/VanB"/>
    <property type="match status" value="1"/>
</dbReference>
<dbReference type="GO" id="GO:0008360">
    <property type="term" value="P:regulation of cell shape"/>
    <property type="evidence" value="ECO:0007669"/>
    <property type="project" value="UniProtKB-KW"/>
</dbReference>
<keyword evidence="8 12" id="KW-0133">Cell shape</keyword>
<dbReference type="InterPro" id="IPR011761">
    <property type="entry name" value="ATP-grasp"/>
</dbReference>
<dbReference type="PANTHER" id="PTHR23132">
    <property type="entry name" value="D-ALANINE--D-ALANINE LIGASE"/>
    <property type="match status" value="1"/>
</dbReference>
<protein>
    <recommendedName>
        <fullName evidence="12">D-alanine--D-alanine ligase</fullName>
        <ecNumber evidence="12">6.3.2.4</ecNumber>
    </recommendedName>
    <alternativeName>
        <fullName evidence="12">D-Ala-D-Ala ligase</fullName>
    </alternativeName>
    <alternativeName>
        <fullName evidence="12">D-alanylalanine synthetase</fullName>
    </alternativeName>
</protein>
<comment type="catalytic activity">
    <reaction evidence="12">
        <text>2 D-alanine + ATP = D-alanyl-D-alanine + ADP + phosphate + H(+)</text>
        <dbReference type="Rhea" id="RHEA:11224"/>
        <dbReference type="ChEBI" id="CHEBI:15378"/>
        <dbReference type="ChEBI" id="CHEBI:30616"/>
        <dbReference type="ChEBI" id="CHEBI:43474"/>
        <dbReference type="ChEBI" id="CHEBI:57416"/>
        <dbReference type="ChEBI" id="CHEBI:57822"/>
        <dbReference type="ChEBI" id="CHEBI:456216"/>
        <dbReference type="EC" id="6.3.2.4"/>
    </reaction>
</comment>
<keyword evidence="11 12" id="KW-0961">Cell wall biogenesis/degradation</keyword>
<dbReference type="Pfam" id="PF07478">
    <property type="entry name" value="Dala_Dala_lig_C"/>
    <property type="match status" value="1"/>
</dbReference>
<comment type="cofactor">
    <cofactor evidence="13">
        <name>Mg(2+)</name>
        <dbReference type="ChEBI" id="CHEBI:18420"/>
    </cofactor>
    <cofactor evidence="13">
        <name>Mn(2+)</name>
        <dbReference type="ChEBI" id="CHEBI:29035"/>
    </cofactor>
    <text evidence="13">Binds 2 magnesium or manganese ions per subunit.</text>
</comment>
<comment type="cofactor">
    <cofactor evidence="1">
        <name>Mn(2+)</name>
        <dbReference type="ChEBI" id="CHEBI:29035"/>
    </cofactor>
</comment>
<evidence type="ECO:0000256" key="13">
    <source>
        <dbReference type="PIRSR" id="PIRSR039102-3"/>
    </source>
</evidence>
<dbReference type="UniPathway" id="UPA00219"/>
<evidence type="ECO:0000313" key="17">
    <source>
        <dbReference type="Proteomes" id="UP000247612"/>
    </source>
</evidence>
<evidence type="ECO:0000256" key="14">
    <source>
        <dbReference type="PROSITE-ProRule" id="PRU00409"/>
    </source>
</evidence>
<reference evidence="16 17" key="1">
    <citation type="submission" date="2018-05" db="EMBL/GenBank/DDBJ databases">
        <title>Genomic Encyclopedia of Type Strains, Phase IV (KMG-IV): sequencing the most valuable type-strain genomes for metagenomic binning, comparative biology and taxonomic classification.</title>
        <authorList>
            <person name="Goeker M."/>
        </authorList>
    </citation>
    <scope>NUCLEOTIDE SEQUENCE [LARGE SCALE GENOMIC DNA]</scope>
    <source>
        <strain evidence="16 17">JC118</strain>
    </source>
</reference>
<dbReference type="Proteomes" id="UP000247612">
    <property type="component" value="Unassembled WGS sequence"/>
</dbReference>
<gene>
    <name evidence="12" type="primary">ddl</name>
    <name evidence="16" type="ORF">DES51_103133</name>
</gene>
<keyword evidence="4 13" id="KW-0479">Metal-binding</keyword>
<dbReference type="Gene3D" id="3.40.50.20">
    <property type="match status" value="1"/>
</dbReference>
<dbReference type="SUPFAM" id="SSF56059">
    <property type="entry name" value="Glutathione synthetase ATP-binding domain-like"/>
    <property type="match status" value="1"/>
</dbReference>
<dbReference type="GO" id="GO:0009252">
    <property type="term" value="P:peptidoglycan biosynthetic process"/>
    <property type="evidence" value="ECO:0007669"/>
    <property type="project" value="UniProtKB-UniRule"/>
</dbReference>
<feature type="binding site" evidence="13">
    <location>
        <position position="308"/>
    </location>
    <ligand>
        <name>Mg(2+)</name>
        <dbReference type="ChEBI" id="CHEBI:18420"/>
        <label>1</label>
    </ligand>
</feature>
<comment type="caution">
    <text evidence="16">The sequence shown here is derived from an EMBL/GenBank/DDBJ whole genome shotgun (WGS) entry which is preliminary data.</text>
</comment>
<sequence>MKIQVGVVYGGKSVEHEVSVISALQAMKSFDHNKYEIIPIYYGKDQQFYTGRKAMEAATYQKLEDIPKLLEVVDWVREGQEVFLKYRRLFRVKQRLDVVFPIMHGASGEDGKFQGFLETLGVPYCESSVLSCAIVQDKAMMRRVLNSVQVPLVDGFEITRSECILHPETLIEKAEQVGGPWIIKPVSGGSSIGILCCDDKDQLLPTALECFAFDSKLVVEHRFTDFREFNIGLLGDHDDIKLSLIEEVFKSDTILSYVDKYGGSSSKGMESISRRLPAGIEDEICEAIKEAARNAFKVCECSGVVRIDFLYDNETKALYLNEINTIPGSLAAYLFKDMSRQELLDRCINLAFRKERNAKKIVSTIESSLLKNSAFDGIKK</sequence>
<evidence type="ECO:0000256" key="3">
    <source>
        <dbReference type="ARBA" id="ARBA00022598"/>
    </source>
</evidence>
<dbReference type="PROSITE" id="PS50975">
    <property type="entry name" value="ATP_GRASP"/>
    <property type="match status" value="1"/>
</dbReference>
<proteinExistence type="inferred from homology"/>
<feature type="binding site" evidence="13">
    <location>
        <position position="324"/>
    </location>
    <ligand>
        <name>Mg(2+)</name>
        <dbReference type="ChEBI" id="CHEBI:18420"/>
        <label>2</label>
    </ligand>
</feature>
<dbReference type="InterPro" id="IPR011127">
    <property type="entry name" value="Dala_Dala_lig_N"/>
</dbReference>
<evidence type="ECO:0000256" key="2">
    <source>
        <dbReference type="ARBA" id="ARBA00010871"/>
    </source>
</evidence>
<evidence type="ECO:0000256" key="5">
    <source>
        <dbReference type="ARBA" id="ARBA00022741"/>
    </source>
</evidence>
<comment type="pathway">
    <text evidence="12">Cell wall biogenesis; peptidoglycan biosynthesis.</text>
</comment>
<dbReference type="InterPro" id="IPR005905">
    <property type="entry name" value="D_ala_D_ala"/>
</dbReference>
<dbReference type="InterPro" id="IPR016185">
    <property type="entry name" value="PreATP-grasp_dom_sf"/>
</dbReference>
<dbReference type="GO" id="GO:0005524">
    <property type="term" value="F:ATP binding"/>
    <property type="evidence" value="ECO:0007669"/>
    <property type="project" value="UniProtKB-UniRule"/>
</dbReference>
<comment type="function">
    <text evidence="12">Cell wall formation.</text>
</comment>
<feature type="binding site" evidence="13">
    <location>
        <position position="322"/>
    </location>
    <ligand>
        <name>Mg(2+)</name>
        <dbReference type="ChEBI" id="CHEBI:18420"/>
        <label>1</label>
    </ligand>
</feature>
<evidence type="ECO:0000256" key="7">
    <source>
        <dbReference type="ARBA" id="ARBA00022842"/>
    </source>
</evidence>
<dbReference type="PROSITE" id="PS00843">
    <property type="entry name" value="DALA_DALA_LIGASE_1"/>
    <property type="match status" value="1"/>
</dbReference>
<dbReference type="Pfam" id="PF01820">
    <property type="entry name" value="Dala_Dala_lig_N"/>
    <property type="match status" value="1"/>
</dbReference>
<evidence type="ECO:0000256" key="8">
    <source>
        <dbReference type="ARBA" id="ARBA00022960"/>
    </source>
</evidence>
<keyword evidence="3 12" id="KW-0436">Ligase</keyword>
<organism evidence="16 17">
    <name type="scientific">Dielma fastidiosa</name>
    <dbReference type="NCBI Taxonomy" id="1034346"/>
    <lineage>
        <taxon>Bacteria</taxon>
        <taxon>Bacillati</taxon>
        <taxon>Bacillota</taxon>
        <taxon>Erysipelotrichia</taxon>
        <taxon>Erysipelotrichales</taxon>
        <taxon>Erysipelotrichaceae</taxon>
        <taxon>Dielma</taxon>
    </lineage>
</organism>
<dbReference type="AlphaFoldDB" id="A0A318KUL1"/>
<keyword evidence="6 14" id="KW-0067">ATP-binding</keyword>
<dbReference type="GO" id="GO:0046872">
    <property type="term" value="F:metal ion binding"/>
    <property type="evidence" value="ECO:0007669"/>
    <property type="project" value="UniProtKB-KW"/>
</dbReference>